<evidence type="ECO:0008006" key="14">
    <source>
        <dbReference type="Google" id="ProtNLM"/>
    </source>
</evidence>
<evidence type="ECO:0000256" key="1">
    <source>
        <dbReference type="ARBA" id="ARBA00001917"/>
    </source>
</evidence>
<evidence type="ECO:0000256" key="3">
    <source>
        <dbReference type="ARBA" id="ARBA00011048"/>
    </source>
</evidence>
<dbReference type="InterPro" id="IPR051793">
    <property type="entry name" value="NADH:flavin_oxidoreductase"/>
</dbReference>
<reference evidence="12 13" key="1">
    <citation type="journal article" date="2015" name="Genome Announc.">
        <title>Expanding the biotechnology potential of lactobacilli through comparative genomics of 213 strains and associated genera.</title>
        <authorList>
            <person name="Sun Z."/>
            <person name="Harris H.M."/>
            <person name="McCann A."/>
            <person name="Guo C."/>
            <person name="Argimon S."/>
            <person name="Zhang W."/>
            <person name="Yang X."/>
            <person name="Jeffery I.B."/>
            <person name="Cooney J.C."/>
            <person name="Kagawa T.F."/>
            <person name="Liu W."/>
            <person name="Song Y."/>
            <person name="Salvetti E."/>
            <person name="Wrobel A."/>
            <person name="Rasinkangas P."/>
            <person name="Parkhill J."/>
            <person name="Rea M.C."/>
            <person name="O'Sullivan O."/>
            <person name="Ritari J."/>
            <person name="Douillard F.P."/>
            <person name="Paul Ross R."/>
            <person name="Yang R."/>
            <person name="Briner A.E."/>
            <person name="Felis G.E."/>
            <person name="de Vos W.M."/>
            <person name="Barrangou R."/>
            <person name="Klaenhammer T.R."/>
            <person name="Caufield P.W."/>
            <person name="Cui Y."/>
            <person name="Zhang H."/>
            <person name="O'Toole P.W."/>
        </authorList>
    </citation>
    <scope>NUCLEOTIDE SEQUENCE [LARGE SCALE GENOMIC DNA]</scope>
    <source>
        <strain evidence="12 13">DSM 20515</strain>
    </source>
</reference>
<sequence>MLIFEGAIFMSQAPIIEHPGMVKYPHLFSPVTIRGKRYKNRMIAAPTMFMHASYFIPKMRENIYRMVEQRAAGGFGCVSTGEMPLNFEEARTLFQERKIDFTKYVGPDFEIAKAYADRIRAKGALSYMEFSHEGSQAAEAKVPWGPEDMTRDDGVKVKGMDEAMMAKVCNDFYQISRFAKKCGFDGVMLHGGHGFLLQQFISPWTNHRTDQYGGSMANRSRFPKMILEACRKGIGEDGILELRFSAEDGVPGGMTIDDTVEFCKEIDGMADILHISNGLKWLGNQTKTFSSFLEPHGLNVEYAAKIKAAVKKSYVATIGGFNGPELAEKVIAEGKADFVEFGRQCFADPNMPNKALDGEEDSIRRCVRCFNCYPGFCEHPTDIPLDKKIGPEKAAKIYSPLSMGQCAINPESGFGFYPDSLPTPQSAHKVLVIGGGVGGLQAAITAKKRGHDVVLVEQSDHLGGTVNFTNEDEDKIDLRNAKNVIIRDAEKSGADIRLNTEANADLIKKENPDDVIIAVGAHSVVPNIPGIEKATNALDAYAEMNHLGKHIVIVGGGLVGCEVGLHLARHGKDVTVVEMQDMMAEETFGYYRNALLNEMDHRHMKQVLKAKCIAFTDDGVLIEKEGQQQLLKADSTCFSMGMASNSDTVDNLKRDAADAKTWVIGDADHAGKVADAVRSGYMAAMKII</sequence>
<dbReference type="InterPro" id="IPR023753">
    <property type="entry name" value="FAD/NAD-binding_dom"/>
</dbReference>
<dbReference type="Gene3D" id="3.50.50.60">
    <property type="entry name" value="FAD/NAD(P)-binding domain"/>
    <property type="match status" value="1"/>
</dbReference>
<evidence type="ECO:0000313" key="12">
    <source>
        <dbReference type="EMBL" id="KRM76659.1"/>
    </source>
</evidence>
<dbReference type="InterPro" id="IPR013785">
    <property type="entry name" value="Aldolase_TIM"/>
</dbReference>
<keyword evidence="4" id="KW-0285">Flavoprotein</keyword>
<evidence type="ECO:0000256" key="8">
    <source>
        <dbReference type="ARBA" id="ARBA00023004"/>
    </source>
</evidence>
<accession>A0A0R2BMS7</accession>
<keyword evidence="8" id="KW-0408">Iron</keyword>
<evidence type="ECO:0000256" key="2">
    <source>
        <dbReference type="ARBA" id="ARBA00001966"/>
    </source>
</evidence>
<dbReference type="GO" id="GO:0051536">
    <property type="term" value="F:iron-sulfur cluster binding"/>
    <property type="evidence" value="ECO:0007669"/>
    <property type="project" value="UniProtKB-KW"/>
</dbReference>
<feature type="domain" description="FAD/NAD(P)-binding" evidence="11">
    <location>
        <begin position="429"/>
        <end position="651"/>
    </location>
</feature>
<dbReference type="GO" id="GO:0046872">
    <property type="term" value="F:metal ion binding"/>
    <property type="evidence" value="ECO:0007669"/>
    <property type="project" value="UniProtKB-KW"/>
</dbReference>
<comment type="caution">
    <text evidence="12">The sequence shown here is derived from an EMBL/GenBank/DDBJ whole genome shotgun (WGS) entry which is preliminary data.</text>
</comment>
<evidence type="ECO:0000256" key="5">
    <source>
        <dbReference type="ARBA" id="ARBA00022643"/>
    </source>
</evidence>
<evidence type="ECO:0000313" key="13">
    <source>
        <dbReference type="Proteomes" id="UP000051845"/>
    </source>
</evidence>
<dbReference type="STRING" id="33960.TY91_16545"/>
<protein>
    <recommendedName>
        <fullName evidence="14">NADH flavin oxidoreductase NADH oxidase</fullName>
    </recommendedName>
</protein>
<evidence type="ECO:0000256" key="4">
    <source>
        <dbReference type="ARBA" id="ARBA00022630"/>
    </source>
</evidence>
<evidence type="ECO:0000256" key="6">
    <source>
        <dbReference type="ARBA" id="ARBA00022723"/>
    </source>
</evidence>
<evidence type="ECO:0000256" key="7">
    <source>
        <dbReference type="ARBA" id="ARBA00023002"/>
    </source>
</evidence>
<dbReference type="PATRIC" id="fig|1423733.4.peg.1203"/>
<evidence type="ECO:0000256" key="9">
    <source>
        <dbReference type="ARBA" id="ARBA00023014"/>
    </source>
</evidence>
<proteinExistence type="inferred from homology"/>
<dbReference type="AlphaFoldDB" id="A0A0R2BMS7"/>
<comment type="similarity">
    <text evidence="3">In the N-terminal section; belongs to the NADH:flavin oxidoreductase/NADH oxidase family.</text>
</comment>
<dbReference type="GO" id="GO:0016491">
    <property type="term" value="F:oxidoreductase activity"/>
    <property type="evidence" value="ECO:0007669"/>
    <property type="project" value="UniProtKB-KW"/>
</dbReference>
<dbReference type="Pfam" id="PF07992">
    <property type="entry name" value="Pyr_redox_2"/>
    <property type="match status" value="1"/>
</dbReference>
<feature type="domain" description="NADH:flavin oxidoreductase/NADH oxidase N-terminal" evidence="10">
    <location>
        <begin position="27"/>
        <end position="359"/>
    </location>
</feature>
<dbReference type="Gene3D" id="3.40.50.720">
    <property type="entry name" value="NAD(P)-binding Rossmann-like Domain"/>
    <property type="match status" value="1"/>
</dbReference>
<keyword evidence="5" id="KW-0288">FMN</keyword>
<dbReference type="SUPFAM" id="SSF51905">
    <property type="entry name" value="FAD/NAD(P)-binding domain"/>
    <property type="match status" value="1"/>
</dbReference>
<dbReference type="GO" id="GO:0010181">
    <property type="term" value="F:FMN binding"/>
    <property type="evidence" value="ECO:0007669"/>
    <property type="project" value="InterPro"/>
</dbReference>
<dbReference type="EMBL" id="AYYR01000022">
    <property type="protein sequence ID" value="KRM76659.1"/>
    <property type="molecule type" value="Genomic_DNA"/>
</dbReference>
<keyword evidence="6" id="KW-0479">Metal-binding</keyword>
<comment type="cofactor">
    <cofactor evidence="1">
        <name>FMN</name>
        <dbReference type="ChEBI" id="CHEBI:58210"/>
    </cofactor>
</comment>
<dbReference type="SUPFAM" id="SSF51395">
    <property type="entry name" value="FMN-linked oxidoreductases"/>
    <property type="match status" value="1"/>
</dbReference>
<dbReference type="PANTHER" id="PTHR42917">
    <property type="entry name" value="2,4-DIENOYL-COA REDUCTASE"/>
    <property type="match status" value="1"/>
</dbReference>
<gene>
    <name evidence="12" type="ORF">FC82_GL001140</name>
</gene>
<organism evidence="12 13">
    <name type="scientific">Secundilactobacillus collinoides DSM 20515 = JCM 1123</name>
    <dbReference type="NCBI Taxonomy" id="1423733"/>
    <lineage>
        <taxon>Bacteria</taxon>
        <taxon>Bacillati</taxon>
        <taxon>Bacillota</taxon>
        <taxon>Bacilli</taxon>
        <taxon>Lactobacillales</taxon>
        <taxon>Lactobacillaceae</taxon>
        <taxon>Secundilactobacillus</taxon>
    </lineage>
</organism>
<keyword evidence="7" id="KW-0560">Oxidoreductase</keyword>
<evidence type="ECO:0000259" key="10">
    <source>
        <dbReference type="Pfam" id="PF00724"/>
    </source>
</evidence>
<evidence type="ECO:0000259" key="11">
    <source>
        <dbReference type="Pfam" id="PF07992"/>
    </source>
</evidence>
<dbReference type="InterPro" id="IPR001155">
    <property type="entry name" value="OxRdtase_FMN_N"/>
</dbReference>
<name>A0A0R2BMS7_SECCO</name>
<dbReference type="PANTHER" id="PTHR42917:SF2">
    <property type="entry name" value="2,4-DIENOYL-COA REDUCTASE [(2E)-ENOYL-COA-PRODUCING]"/>
    <property type="match status" value="1"/>
</dbReference>
<dbReference type="Pfam" id="PF00724">
    <property type="entry name" value="Oxidored_FMN"/>
    <property type="match status" value="1"/>
</dbReference>
<dbReference type="Proteomes" id="UP000051845">
    <property type="component" value="Unassembled WGS sequence"/>
</dbReference>
<dbReference type="InterPro" id="IPR036188">
    <property type="entry name" value="FAD/NAD-bd_sf"/>
</dbReference>
<keyword evidence="9" id="KW-0411">Iron-sulfur</keyword>
<dbReference type="Gene3D" id="3.20.20.70">
    <property type="entry name" value="Aldolase class I"/>
    <property type="match status" value="1"/>
</dbReference>
<comment type="cofactor">
    <cofactor evidence="2">
        <name>[4Fe-4S] cluster</name>
        <dbReference type="ChEBI" id="CHEBI:49883"/>
    </cofactor>
</comment>
<dbReference type="PRINTS" id="PR00368">
    <property type="entry name" value="FADPNR"/>
</dbReference>